<evidence type="ECO:0000313" key="3">
    <source>
        <dbReference type="WBParaSite" id="SCUD_0001160501-mRNA-1"/>
    </source>
</evidence>
<gene>
    <name evidence="1" type="ORF">SCUD_LOCUS11605</name>
</gene>
<dbReference type="AlphaFoldDB" id="A0A183K9C2"/>
<accession>A0A183K9C2</accession>
<evidence type="ECO:0000313" key="2">
    <source>
        <dbReference type="Proteomes" id="UP000279833"/>
    </source>
</evidence>
<protein>
    <submittedName>
        <fullName evidence="3">PH domain-containing protein</fullName>
    </submittedName>
</protein>
<dbReference type="WBParaSite" id="SCUD_0001160501-mRNA-1">
    <property type="protein sequence ID" value="SCUD_0001160501-mRNA-1"/>
    <property type="gene ID" value="SCUD_0001160501"/>
</dbReference>
<organism evidence="3">
    <name type="scientific">Schistosoma curassoni</name>
    <dbReference type="NCBI Taxonomy" id="6186"/>
    <lineage>
        <taxon>Eukaryota</taxon>
        <taxon>Metazoa</taxon>
        <taxon>Spiralia</taxon>
        <taxon>Lophotrochozoa</taxon>
        <taxon>Platyhelminthes</taxon>
        <taxon>Trematoda</taxon>
        <taxon>Digenea</taxon>
        <taxon>Strigeidida</taxon>
        <taxon>Schistosomatoidea</taxon>
        <taxon>Schistosomatidae</taxon>
        <taxon>Schistosoma</taxon>
    </lineage>
</organism>
<keyword evidence="2" id="KW-1185">Reference proteome</keyword>
<sequence length="101" mass="11675">MEIKKTKSKLADLAKEIASWEDDLRRIPLHKEPEKSIRNSAVKFNRDSLADHHNLPVFARKARWERLMNDGSRHTEHAVVGDTNKAVSSFPAPRFLWLSET</sequence>
<evidence type="ECO:0000313" key="1">
    <source>
        <dbReference type="EMBL" id="VDP45291.1"/>
    </source>
</evidence>
<proteinExistence type="predicted"/>
<reference evidence="1 2" key="2">
    <citation type="submission" date="2018-11" db="EMBL/GenBank/DDBJ databases">
        <authorList>
            <consortium name="Pathogen Informatics"/>
        </authorList>
    </citation>
    <scope>NUCLEOTIDE SEQUENCE [LARGE SCALE GENOMIC DNA]</scope>
    <source>
        <strain evidence="1">Dakar</strain>
        <strain evidence="2">Dakar, Senegal</strain>
    </source>
</reference>
<dbReference type="EMBL" id="UZAK01034523">
    <property type="protein sequence ID" value="VDP45291.1"/>
    <property type="molecule type" value="Genomic_DNA"/>
</dbReference>
<dbReference type="Proteomes" id="UP000279833">
    <property type="component" value="Unassembled WGS sequence"/>
</dbReference>
<reference evidence="3" key="1">
    <citation type="submission" date="2016-06" db="UniProtKB">
        <authorList>
            <consortium name="WormBaseParasite"/>
        </authorList>
    </citation>
    <scope>IDENTIFICATION</scope>
</reference>
<name>A0A183K9C2_9TREM</name>